<feature type="compositionally biased region" description="Basic and acidic residues" evidence="1">
    <location>
        <begin position="397"/>
        <end position="407"/>
    </location>
</feature>
<evidence type="ECO:0000313" key="2">
    <source>
        <dbReference type="EMBL" id="QSR86418.1"/>
    </source>
</evidence>
<dbReference type="SUPFAM" id="SSF48452">
    <property type="entry name" value="TPR-like"/>
    <property type="match status" value="1"/>
</dbReference>
<dbReference type="Gene3D" id="1.25.40.10">
    <property type="entry name" value="Tetratricopeptide repeat domain"/>
    <property type="match status" value="1"/>
</dbReference>
<accession>A0ABX7PUT8</accession>
<dbReference type="RefSeq" id="WP_206845690.1">
    <property type="nucleotide sequence ID" value="NZ_CP065956.1"/>
</dbReference>
<dbReference type="Proteomes" id="UP000663088">
    <property type="component" value="Chromosome"/>
</dbReference>
<organism evidence="2 3">
    <name type="scientific">Candidatus Methylacidiphilum infernorum</name>
    <dbReference type="NCBI Taxonomy" id="511746"/>
    <lineage>
        <taxon>Bacteria</taxon>
        <taxon>Pseudomonadati</taxon>
        <taxon>Verrucomicrobiota</taxon>
        <taxon>Methylacidiphilae</taxon>
        <taxon>Methylacidiphilales</taxon>
        <taxon>Methylacidiphilaceae</taxon>
        <taxon>Methylacidiphilum (ex Ratnadevi et al. 2023)</taxon>
    </lineage>
</organism>
<evidence type="ECO:0008006" key="4">
    <source>
        <dbReference type="Google" id="ProtNLM"/>
    </source>
</evidence>
<evidence type="ECO:0000256" key="1">
    <source>
        <dbReference type="SAM" id="MobiDB-lite"/>
    </source>
</evidence>
<feature type="region of interest" description="Disordered" evidence="1">
    <location>
        <begin position="368"/>
        <end position="407"/>
    </location>
</feature>
<reference evidence="2 3" key="1">
    <citation type="submission" date="2020-12" db="EMBL/GenBank/DDBJ databases">
        <authorList>
            <person name="Awala S.I."/>
            <person name="Gwak J.-H."/>
            <person name="Kim S.-J."/>
            <person name="Rhee S.-K."/>
        </authorList>
    </citation>
    <scope>NUCLEOTIDE SEQUENCE [LARGE SCALE GENOMIC DNA]</scope>
    <source>
        <strain evidence="2 3">IT5</strain>
    </source>
</reference>
<gene>
    <name evidence="2" type="ORF">EM20IM_07935</name>
</gene>
<sequence length="407" mass="46369">MFKTTLSRFFFSGSFPSFLLFLALLLSLLWGLSFSPLFDNPLLRPLNGPFWLKEAEKEIAQGDESRALAITQYVESICGPVSPLRLNLAELFIELNQTDKAIRELKFVFETDENLRKTAVFLAKSLLGEKGGFALVDEKKSGSLSAYLKLCIDEKWTEEAKKSWDLGTSKDKMPFDQELSKKYINFLIGSRELKEAKQIWNRLMGSNSLVWNGDFEEALQNWGFGWRFHPRSSFLKIKQDSLVAFSKKSSLLIEFIGIDPNHDQLLVEQLLFIEPKKHYLLSAAAKYEDISSSSGIVLDVYDKDNDRVLGSTDPLAINKKWTVGEAKIKTPKTIGTSYLRIKWKESPEWEIPLYGKVWIDKVQLEEILPDEKDPASPEDEDSGEEQKDGEDPFEDNVQEHSSESPSS</sequence>
<dbReference type="InterPro" id="IPR011990">
    <property type="entry name" value="TPR-like_helical_dom_sf"/>
</dbReference>
<evidence type="ECO:0000313" key="3">
    <source>
        <dbReference type="Proteomes" id="UP000663088"/>
    </source>
</evidence>
<name>A0ABX7PUT8_9BACT</name>
<dbReference type="EMBL" id="CP065956">
    <property type="protein sequence ID" value="QSR86418.1"/>
    <property type="molecule type" value="Genomic_DNA"/>
</dbReference>
<keyword evidence="3" id="KW-1185">Reference proteome</keyword>
<dbReference type="Gene3D" id="2.60.120.260">
    <property type="entry name" value="Galactose-binding domain-like"/>
    <property type="match status" value="1"/>
</dbReference>
<proteinExistence type="predicted"/>
<protein>
    <recommendedName>
        <fullName evidence="4">TPR repeats containing protein</fullName>
    </recommendedName>
</protein>